<dbReference type="Gene3D" id="1.25.40.10">
    <property type="entry name" value="Tetratricopeptide repeat domain"/>
    <property type="match status" value="1"/>
</dbReference>
<dbReference type="KEGG" id="ssua:FPZ54_09755"/>
<evidence type="ECO:0000256" key="5">
    <source>
        <dbReference type="ARBA" id="ARBA00022964"/>
    </source>
</evidence>
<keyword evidence="5" id="KW-0223">Dioxygenase</keyword>
<keyword evidence="8" id="KW-0325">Glycoprotein</keyword>
<dbReference type="SMART" id="SM00702">
    <property type="entry name" value="P4Hc"/>
    <property type="match status" value="1"/>
</dbReference>
<feature type="domain" description="Fe2OG dioxygenase" evidence="9">
    <location>
        <begin position="208"/>
        <end position="309"/>
    </location>
</feature>
<proteinExistence type="predicted"/>
<dbReference type="InterPro" id="IPR006620">
    <property type="entry name" value="Pro_4_hyd_alph"/>
</dbReference>
<dbReference type="PROSITE" id="PS51471">
    <property type="entry name" value="FE2OG_OXY"/>
    <property type="match status" value="1"/>
</dbReference>
<keyword evidence="6" id="KW-0560">Oxidoreductase</keyword>
<keyword evidence="4" id="KW-0847">Vitamin C</keyword>
<dbReference type="GO" id="GO:0004656">
    <property type="term" value="F:procollagen-proline 4-dioxygenase activity"/>
    <property type="evidence" value="ECO:0007669"/>
    <property type="project" value="TreeGrafter"/>
</dbReference>
<evidence type="ECO:0000259" key="9">
    <source>
        <dbReference type="PROSITE" id="PS51471"/>
    </source>
</evidence>
<name>A0A518RFT6_9SPHN</name>
<dbReference type="Proteomes" id="UP000318055">
    <property type="component" value="Chromosome"/>
</dbReference>
<evidence type="ECO:0000313" key="11">
    <source>
        <dbReference type="Proteomes" id="UP000318055"/>
    </source>
</evidence>
<accession>A0A518RFT6</accession>
<evidence type="ECO:0000256" key="3">
    <source>
        <dbReference type="ARBA" id="ARBA00022824"/>
    </source>
</evidence>
<dbReference type="PANTHER" id="PTHR10869:SF246">
    <property type="entry name" value="TRANSMEMBRANE PROLYL 4-HYDROXYLASE"/>
    <property type="match status" value="1"/>
</dbReference>
<dbReference type="Pfam" id="PF13640">
    <property type="entry name" value="2OG-FeII_Oxy_3"/>
    <property type="match status" value="1"/>
</dbReference>
<comment type="cofactor">
    <cofactor evidence="1">
        <name>L-ascorbate</name>
        <dbReference type="ChEBI" id="CHEBI:38290"/>
    </cofactor>
</comment>
<dbReference type="InterPro" id="IPR045054">
    <property type="entry name" value="P4HA-like"/>
</dbReference>
<evidence type="ECO:0000256" key="6">
    <source>
        <dbReference type="ARBA" id="ARBA00023002"/>
    </source>
</evidence>
<keyword evidence="11" id="KW-1185">Reference proteome</keyword>
<dbReference type="GO" id="GO:0005506">
    <property type="term" value="F:iron ion binding"/>
    <property type="evidence" value="ECO:0007669"/>
    <property type="project" value="InterPro"/>
</dbReference>
<dbReference type="InterPro" id="IPR005123">
    <property type="entry name" value="Oxoglu/Fe-dep_dioxygenase_dom"/>
</dbReference>
<gene>
    <name evidence="10" type="ORF">FPZ54_09755</name>
</gene>
<organism evidence="10 11">
    <name type="scientific">Sphingomonas suaedae</name>
    <dbReference type="NCBI Taxonomy" id="2599297"/>
    <lineage>
        <taxon>Bacteria</taxon>
        <taxon>Pseudomonadati</taxon>
        <taxon>Pseudomonadota</taxon>
        <taxon>Alphaproteobacteria</taxon>
        <taxon>Sphingomonadales</taxon>
        <taxon>Sphingomonadaceae</taxon>
        <taxon>Sphingomonas</taxon>
    </lineage>
</organism>
<evidence type="ECO:0000256" key="8">
    <source>
        <dbReference type="ARBA" id="ARBA00023180"/>
    </source>
</evidence>
<dbReference type="SUPFAM" id="SSF81901">
    <property type="entry name" value="HCP-like"/>
    <property type="match status" value="1"/>
</dbReference>
<protein>
    <submittedName>
        <fullName evidence="10">2OG-Fe(II) oxygenase</fullName>
    </submittedName>
</protein>
<dbReference type="GO" id="GO:0031418">
    <property type="term" value="F:L-ascorbic acid binding"/>
    <property type="evidence" value="ECO:0007669"/>
    <property type="project" value="UniProtKB-KW"/>
</dbReference>
<dbReference type="Gene3D" id="2.60.120.620">
    <property type="entry name" value="q2cbj1_9rhob like domain"/>
    <property type="match status" value="1"/>
</dbReference>
<evidence type="ECO:0000256" key="2">
    <source>
        <dbReference type="ARBA" id="ARBA00022723"/>
    </source>
</evidence>
<keyword evidence="2" id="KW-0479">Metal-binding</keyword>
<keyword evidence="7" id="KW-0408">Iron</keyword>
<dbReference type="InterPro" id="IPR044862">
    <property type="entry name" value="Pro_4_hyd_alph_FE2OG_OXY"/>
</dbReference>
<evidence type="ECO:0000256" key="7">
    <source>
        <dbReference type="ARBA" id="ARBA00023004"/>
    </source>
</evidence>
<dbReference type="PANTHER" id="PTHR10869">
    <property type="entry name" value="PROLYL 4-HYDROXYLASE ALPHA SUBUNIT"/>
    <property type="match status" value="1"/>
</dbReference>
<dbReference type="OrthoDB" id="269774at2"/>
<dbReference type="InterPro" id="IPR011990">
    <property type="entry name" value="TPR-like_helical_dom_sf"/>
</dbReference>
<dbReference type="RefSeq" id="WP_145846770.1">
    <property type="nucleotide sequence ID" value="NZ_CP042239.1"/>
</dbReference>
<sequence>MNESDPIRALIDAGRIDEAVAQVEDGARAGDPASLWRLADWRLFGLYGPQDFGAAHMALAAAAAKGLAKAGRARAYLIAAGIGCAPDFEGAVAMLRAVDDAESREQLALLEVSPGFSEAMGAPRTILSERPLIVRITGFASAEECDYLAMRSADALQPALVVDPVTGDGKPDPVRRSDAMSILALDEDLVVHNLNRRIAAATGTSTRQGEPLNVLRYAPGQEFRRHHDAYAGVPGPTQRILTVLVWLNDGYSGGETVFTELGLRVAGRKGDALVFRNTLDDGRRDERGWHAGAPVGSGEKWLASRWIRAGVYTPE</sequence>
<dbReference type="AlphaFoldDB" id="A0A518RFT6"/>
<evidence type="ECO:0000256" key="4">
    <source>
        <dbReference type="ARBA" id="ARBA00022896"/>
    </source>
</evidence>
<evidence type="ECO:0000313" key="10">
    <source>
        <dbReference type="EMBL" id="QDX26279.1"/>
    </source>
</evidence>
<evidence type="ECO:0000256" key="1">
    <source>
        <dbReference type="ARBA" id="ARBA00001961"/>
    </source>
</evidence>
<reference evidence="10 11" key="1">
    <citation type="submission" date="2019-07" db="EMBL/GenBank/DDBJ databases">
        <title>Sphingomonas alkalisoli sp. nov., isolated from rhizosphere soil of Suaedae salsa.</title>
        <authorList>
            <person name="Zhang H."/>
            <person name="Xu L."/>
            <person name="Zhang J.-X."/>
            <person name="Sun J.-Q."/>
        </authorList>
    </citation>
    <scope>NUCLEOTIDE SEQUENCE [LARGE SCALE GENOMIC DNA]</scope>
    <source>
        <strain evidence="10 11">XS-10</strain>
    </source>
</reference>
<keyword evidence="3" id="KW-0256">Endoplasmic reticulum</keyword>
<dbReference type="EMBL" id="CP042239">
    <property type="protein sequence ID" value="QDX26279.1"/>
    <property type="molecule type" value="Genomic_DNA"/>
</dbReference>